<keyword evidence="4" id="KW-1185">Reference proteome</keyword>
<gene>
    <name evidence="3" type="ordered locus">Spica_2454</name>
</gene>
<dbReference type="InterPro" id="IPR050490">
    <property type="entry name" value="Bact_solute-bd_prot1"/>
</dbReference>
<dbReference type="Pfam" id="PF01547">
    <property type="entry name" value="SBP_bac_1"/>
    <property type="match status" value="1"/>
</dbReference>
<protein>
    <submittedName>
        <fullName evidence="3">Extracellular solute-binding protein family 1</fullName>
    </submittedName>
</protein>
<dbReference type="PROSITE" id="PS51257">
    <property type="entry name" value="PROKAR_LIPOPROTEIN"/>
    <property type="match status" value="1"/>
</dbReference>
<dbReference type="GO" id="GO:0042597">
    <property type="term" value="C:periplasmic space"/>
    <property type="evidence" value="ECO:0007669"/>
    <property type="project" value="UniProtKB-SubCell"/>
</dbReference>
<dbReference type="PANTHER" id="PTHR43649">
    <property type="entry name" value="ARABINOSE-BINDING PROTEIN-RELATED"/>
    <property type="match status" value="1"/>
</dbReference>
<name>F8F4B5_GRAC1</name>
<dbReference type="Proteomes" id="UP000000503">
    <property type="component" value="Chromosome"/>
</dbReference>
<evidence type="ECO:0000313" key="4">
    <source>
        <dbReference type="Proteomes" id="UP000000503"/>
    </source>
</evidence>
<evidence type="ECO:0000256" key="2">
    <source>
        <dbReference type="ARBA" id="ARBA00008520"/>
    </source>
</evidence>
<dbReference type="Gene3D" id="3.40.190.10">
    <property type="entry name" value="Periplasmic binding protein-like II"/>
    <property type="match status" value="2"/>
</dbReference>
<dbReference type="InterPro" id="IPR006059">
    <property type="entry name" value="SBP"/>
</dbReference>
<dbReference type="HOGENOM" id="CLU_510666_0_0_12"/>
<dbReference type="KEGG" id="scd:Spica_2454"/>
<dbReference type="OrthoDB" id="9787283at2"/>
<dbReference type="RefSeq" id="WP_013969841.1">
    <property type="nucleotide sequence ID" value="NC_015732.1"/>
</dbReference>
<dbReference type="PANTHER" id="PTHR43649:SF17">
    <property type="entry name" value="ABC TRANSPORTER SOLUTE BINDING PROTEIN-SUGAR TRANSPORT"/>
    <property type="match status" value="1"/>
</dbReference>
<dbReference type="eggNOG" id="COG1653">
    <property type="taxonomic scope" value="Bacteria"/>
</dbReference>
<accession>F8F4B5</accession>
<organism evidence="3 4">
    <name type="scientific">Gracilinema caldarium (strain ATCC 51460 / DSM 7334 / H1)</name>
    <name type="common">Treponema caldarium</name>
    <dbReference type="NCBI Taxonomy" id="744872"/>
    <lineage>
        <taxon>Bacteria</taxon>
        <taxon>Pseudomonadati</taxon>
        <taxon>Spirochaetota</taxon>
        <taxon>Spirochaetia</taxon>
        <taxon>Spirochaetales</taxon>
        <taxon>Breznakiellaceae</taxon>
        <taxon>Gracilinema</taxon>
    </lineage>
</organism>
<dbReference type="AlphaFoldDB" id="F8F4B5"/>
<proteinExistence type="inferred from homology"/>
<sequence>MMYKRIIPALLVITVFMFAGCGKKASDAKKVEKPVSISLMVDGTFLPKENGQDVLVQGYKELTGIDLVVNQPAHNEYYQKLNLAFSTGDVPDVVLLGSYAYASYAANGSLYDLTELYEKSSLKDRIKDPGIIEAIKVNGKLYGIPYDRGNGTVTYVRGDWLEKLGLEVPKTYDEFINMLRLFKNKNPDGLAQDKVIPLTAAGLVNSEYPLDIYLREFYQDASPDFIKKNGKWIDGMSDQSMVAALKRMREAYAEGLIDKEIITNKTSTCRDKFYSGVVGVFNYWAGTWNRNLALNIEKNKPQAKVTPIPAIKETKYIERPATVLAISKSCKNPEAVFKYFIEFLLDGEKGQTFATFGVEGKTYEIKDGMIQFLPSIQDPAKPFVKAWFSPEIPVFSWNPAWKPSDERITNSLEIFQKDAVSYKVFPSSDVISQLLPELNTIKANYVTKMVYGTLTIDEGLAQYQKDSQKYVDAILEELQKIDP</sequence>
<dbReference type="EMBL" id="CP002868">
    <property type="protein sequence ID" value="AEJ20562.1"/>
    <property type="molecule type" value="Genomic_DNA"/>
</dbReference>
<evidence type="ECO:0000313" key="3">
    <source>
        <dbReference type="EMBL" id="AEJ20562.1"/>
    </source>
</evidence>
<evidence type="ECO:0000256" key="1">
    <source>
        <dbReference type="ARBA" id="ARBA00004418"/>
    </source>
</evidence>
<dbReference type="STRING" id="744872.Spica_2454"/>
<comment type="similarity">
    <text evidence="2">Belongs to the bacterial solute-binding protein 1 family.</text>
</comment>
<reference evidence="4" key="1">
    <citation type="journal article" date="2013" name="Stand. Genomic Sci.">
        <title>Genome sequence of the thermophilic fresh-water bacterium Spirochaeta caldaria type strain (H1(T)), reclassification of Spirochaeta caldaria, Spirochaeta stenostrepta, and Spirochaeta zuelzerae in the genus Treponema as Treponema caldaria comb. nov., Treponema stenostrepta comb. nov., and Treponema zuelzerae comb. nov., and emendation of the genus Treponema.</title>
        <authorList>
            <person name="Abt B."/>
            <person name="Goker M."/>
            <person name="Scheuner C."/>
            <person name="Han C."/>
            <person name="Lu M."/>
            <person name="Misra M."/>
            <person name="Lapidus A."/>
            <person name="Nolan M."/>
            <person name="Lucas S."/>
            <person name="Hammon N."/>
            <person name="Deshpande S."/>
            <person name="Cheng J.F."/>
            <person name="Tapia R."/>
            <person name="Goodwin L.A."/>
            <person name="Pitluck S."/>
            <person name="Liolios K."/>
            <person name="Pagani I."/>
            <person name="Ivanova N."/>
            <person name="Mavromatis K."/>
            <person name="Mikhailova N."/>
            <person name="Huntemann M."/>
            <person name="Pati A."/>
            <person name="Chen A."/>
            <person name="Palaniappan K."/>
            <person name="Land M."/>
            <person name="Hauser L."/>
            <person name="Jeffries C.D."/>
            <person name="Rohde M."/>
            <person name="Spring S."/>
            <person name="Gronow S."/>
            <person name="Detter J.C."/>
            <person name="Bristow J."/>
            <person name="Eisen J.A."/>
            <person name="Markowitz V."/>
            <person name="Hugenholtz P."/>
            <person name="Kyrpides N.C."/>
            <person name="Woyke T."/>
            <person name="Klenk H.P."/>
        </authorList>
    </citation>
    <scope>NUCLEOTIDE SEQUENCE</scope>
    <source>
        <strain evidence="4">ATCC 51460 / DSM 7334 / H1</strain>
    </source>
</reference>
<comment type="subcellular location">
    <subcellularLocation>
        <location evidence="1">Periplasm</location>
    </subcellularLocation>
</comment>
<dbReference type="SUPFAM" id="SSF53850">
    <property type="entry name" value="Periplasmic binding protein-like II"/>
    <property type="match status" value="1"/>
</dbReference>